<dbReference type="GeneID" id="20805654"/>
<evidence type="ECO:0000256" key="3">
    <source>
        <dbReference type="ARBA" id="ARBA00023002"/>
    </source>
</evidence>
<feature type="binding site" evidence="5">
    <location>
        <position position="250"/>
    </location>
    <ligand>
        <name>Fe cation</name>
        <dbReference type="ChEBI" id="CHEBI:24875"/>
        <note>catalytic</note>
    </ligand>
</feature>
<proteinExistence type="inferred from homology"/>
<sequence length="518" mass="57391">MPLSTQSTTALRCGFQNFVDQASPVACKVVFGVVPEWLRNSALYRTSPGMFDIPSLDPKAKHETIRHWFDGLGVMHQFNIRSDGSVRYHNKLIATGALEAIQAGANPILFGPPLDPCVSIFGKVAAMINTVVFSPHAKPEASNLNVTVSKMPHSLVPNTVAVKSDFNMLQLVDADTFETKRFVKYSAYDDRLGGAVSAAHEEYDPVTDTYFNLNIDFMGNHTAIFSLDSSGAVREAVIHTPRDRPVSYIHSFSSTTKYLVLTTPPAFVNGLKVLYEHSYSQALTWQREKQCLFYVVDRATMTHVATFESTDAFFFFHSVNAFDDGDDIVLDMIHHTDMDIIHRLNVRTILEGSALTAPSRLARFRLRAVTSHPLEPPKASPSFPKVELPQLWNTPSSVVELPTINERYRHNSQYRFVYAVGTNSPHAAFFEGVVKMNLDTGEEVWWLAGDGQFVGEPIFVPHPQAEHEDDGVLLSVVLDGIANQSHLVVLNARDLSVVAKVASPVVVPLGFHGMHTAK</sequence>
<protein>
    <submittedName>
        <fullName evidence="6">Uncharacterized protein</fullName>
    </submittedName>
</protein>
<comment type="similarity">
    <text evidence="1">Belongs to the carotenoid oxygenase family.</text>
</comment>
<evidence type="ECO:0000256" key="1">
    <source>
        <dbReference type="ARBA" id="ARBA00006787"/>
    </source>
</evidence>
<organism evidence="6">
    <name type="scientific">Aphanomyces astaci</name>
    <name type="common">Crayfish plague agent</name>
    <dbReference type="NCBI Taxonomy" id="112090"/>
    <lineage>
        <taxon>Eukaryota</taxon>
        <taxon>Sar</taxon>
        <taxon>Stramenopiles</taxon>
        <taxon>Oomycota</taxon>
        <taxon>Saprolegniomycetes</taxon>
        <taxon>Saprolegniales</taxon>
        <taxon>Verrucalvaceae</taxon>
        <taxon>Aphanomyces</taxon>
    </lineage>
</organism>
<dbReference type="PANTHER" id="PTHR10543">
    <property type="entry name" value="BETA-CAROTENE DIOXYGENASE"/>
    <property type="match status" value="1"/>
</dbReference>
<reference evidence="6" key="1">
    <citation type="submission" date="2013-12" db="EMBL/GenBank/DDBJ databases">
        <title>The Genome Sequence of Aphanomyces astaci APO3.</title>
        <authorList>
            <consortium name="The Broad Institute Genomics Platform"/>
            <person name="Russ C."/>
            <person name="Tyler B."/>
            <person name="van West P."/>
            <person name="Dieguez-Uribeondo J."/>
            <person name="Young S.K."/>
            <person name="Zeng Q."/>
            <person name="Gargeya S."/>
            <person name="Fitzgerald M."/>
            <person name="Abouelleil A."/>
            <person name="Alvarado L."/>
            <person name="Chapman S.B."/>
            <person name="Gainer-Dewar J."/>
            <person name="Goldberg J."/>
            <person name="Griggs A."/>
            <person name="Gujja S."/>
            <person name="Hansen M."/>
            <person name="Howarth C."/>
            <person name="Imamovic A."/>
            <person name="Ireland A."/>
            <person name="Larimer J."/>
            <person name="McCowan C."/>
            <person name="Murphy C."/>
            <person name="Pearson M."/>
            <person name="Poon T.W."/>
            <person name="Priest M."/>
            <person name="Roberts A."/>
            <person name="Saif S."/>
            <person name="Shea T."/>
            <person name="Sykes S."/>
            <person name="Wortman J."/>
            <person name="Nusbaum C."/>
            <person name="Birren B."/>
        </authorList>
    </citation>
    <scope>NUCLEOTIDE SEQUENCE [LARGE SCALE GENOMIC DNA]</scope>
    <source>
        <strain evidence="6">APO3</strain>
    </source>
</reference>
<dbReference type="STRING" id="112090.W4GYP7"/>
<comment type="cofactor">
    <cofactor evidence="5">
        <name>Fe(2+)</name>
        <dbReference type="ChEBI" id="CHEBI:29033"/>
    </cofactor>
    <text evidence="5">Binds 1 Fe(2+) ion per subunit.</text>
</comment>
<feature type="binding site" evidence="5">
    <location>
        <position position="200"/>
    </location>
    <ligand>
        <name>Fe cation</name>
        <dbReference type="ChEBI" id="CHEBI:24875"/>
        <note>catalytic</note>
    </ligand>
</feature>
<gene>
    <name evidence="6" type="ORF">H257_03658</name>
</gene>
<dbReference type="InterPro" id="IPR004294">
    <property type="entry name" value="Carotenoid_Oase"/>
</dbReference>
<dbReference type="GO" id="GO:0046872">
    <property type="term" value="F:metal ion binding"/>
    <property type="evidence" value="ECO:0007669"/>
    <property type="project" value="UniProtKB-KW"/>
</dbReference>
<dbReference type="EMBL" id="KI913119">
    <property type="protein sequence ID" value="ETV84456.1"/>
    <property type="molecule type" value="Genomic_DNA"/>
</dbReference>
<dbReference type="AlphaFoldDB" id="W4GYP7"/>
<dbReference type="OrthoDB" id="407010at2759"/>
<evidence type="ECO:0000256" key="2">
    <source>
        <dbReference type="ARBA" id="ARBA00022723"/>
    </source>
</evidence>
<dbReference type="Pfam" id="PF03055">
    <property type="entry name" value="RPE65"/>
    <property type="match status" value="1"/>
</dbReference>
<evidence type="ECO:0000313" key="6">
    <source>
        <dbReference type="EMBL" id="ETV84456.1"/>
    </source>
</evidence>
<keyword evidence="4 5" id="KW-0408">Iron</keyword>
<dbReference type="GO" id="GO:0016121">
    <property type="term" value="P:carotene catabolic process"/>
    <property type="evidence" value="ECO:0007669"/>
    <property type="project" value="TreeGrafter"/>
</dbReference>
<keyword evidence="2 5" id="KW-0479">Metal-binding</keyword>
<name>W4GYP7_APHAT</name>
<feature type="binding site" evidence="5">
    <location>
        <position position="512"/>
    </location>
    <ligand>
        <name>Fe cation</name>
        <dbReference type="ChEBI" id="CHEBI:24875"/>
        <note>catalytic</note>
    </ligand>
</feature>
<evidence type="ECO:0000256" key="5">
    <source>
        <dbReference type="PIRSR" id="PIRSR604294-1"/>
    </source>
</evidence>
<accession>W4GYP7</accession>
<keyword evidence="3" id="KW-0560">Oxidoreductase</keyword>
<dbReference type="RefSeq" id="XP_009826148.1">
    <property type="nucleotide sequence ID" value="XM_009827846.1"/>
</dbReference>
<dbReference type="PANTHER" id="PTHR10543:SF24">
    <property type="entry name" value="CAROTENOID ISOMEROOXYGENASE"/>
    <property type="match status" value="1"/>
</dbReference>
<evidence type="ECO:0000256" key="4">
    <source>
        <dbReference type="ARBA" id="ARBA00023004"/>
    </source>
</evidence>
<dbReference type="VEuPathDB" id="FungiDB:H257_03658"/>
<dbReference type="GO" id="GO:0010436">
    <property type="term" value="F:carotenoid dioxygenase activity"/>
    <property type="evidence" value="ECO:0007669"/>
    <property type="project" value="TreeGrafter"/>
</dbReference>
<feature type="binding site" evidence="5">
    <location>
        <position position="317"/>
    </location>
    <ligand>
        <name>Fe cation</name>
        <dbReference type="ChEBI" id="CHEBI:24875"/>
        <note>catalytic</note>
    </ligand>
</feature>